<accession>A0A9Q5RQX6</accession>
<dbReference type="EMBL" id="WVBC01000030">
    <property type="protein sequence ID" value="NKT79268.1"/>
    <property type="molecule type" value="Genomic_DNA"/>
</dbReference>
<evidence type="ECO:0000313" key="7">
    <source>
        <dbReference type="EMBL" id="NKW41901.1"/>
    </source>
</evidence>
<dbReference type="PROSITE" id="PS50949">
    <property type="entry name" value="HTH_GNTR"/>
    <property type="match status" value="1"/>
</dbReference>
<evidence type="ECO:0000256" key="2">
    <source>
        <dbReference type="ARBA" id="ARBA00023125"/>
    </source>
</evidence>
<dbReference type="SUPFAM" id="SSF48008">
    <property type="entry name" value="GntR ligand-binding domain-like"/>
    <property type="match status" value="1"/>
</dbReference>
<dbReference type="PANTHER" id="PTHR43537">
    <property type="entry name" value="TRANSCRIPTIONAL REGULATOR, GNTR FAMILY"/>
    <property type="match status" value="1"/>
</dbReference>
<evidence type="ECO:0000256" key="1">
    <source>
        <dbReference type="ARBA" id="ARBA00023015"/>
    </source>
</evidence>
<gene>
    <name evidence="5" type="ORF">GS441_13615</name>
    <name evidence="6" type="ORF">GS882_14250</name>
    <name evidence="7" type="ORF">GS947_09820</name>
</gene>
<evidence type="ECO:0000256" key="3">
    <source>
        <dbReference type="ARBA" id="ARBA00023163"/>
    </source>
</evidence>
<reference evidence="5" key="1">
    <citation type="submission" date="2019-11" db="EMBL/GenBank/DDBJ databases">
        <title>Spread of Macrolides and rifampicin resistant Rhodococcus equi in clinical isolates in the USA.</title>
        <authorList>
            <person name="Alvarez-Narvaez S."/>
            <person name="Huber L."/>
            <person name="Cohen N.D."/>
            <person name="Slovis N."/>
            <person name="Greiter M."/>
            <person name="Giguere S."/>
            <person name="Hart K."/>
        </authorList>
    </citation>
    <scope>NUCLEOTIDE SEQUENCE</scope>
    <source>
        <strain evidence="5">Lh_17</strain>
    </source>
</reference>
<name>A0A9Q5RQX6_RHOHA</name>
<comment type="caution">
    <text evidence="6">The sequence shown here is derived from an EMBL/GenBank/DDBJ whole genome shotgun (WGS) entry which is preliminary data.</text>
</comment>
<keyword evidence="3" id="KW-0804">Transcription</keyword>
<proteinExistence type="predicted"/>
<keyword evidence="1" id="KW-0805">Transcription regulation</keyword>
<dbReference type="RefSeq" id="WP_084963135.1">
    <property type="nucleotide sequence ID" value="NZ_CP095477.1"/>
</dbReference>
<evidence type="ECO:0000259" key="4">
    <source>
        <dbReference type="PROSITE" id="PS50949"/>
    </source>
</evidence>
<dbReference type="CDD" id="cd07377">
    <property type="entry name" value="WHTH_GntR"/>
    <property type="match status" value="1"/>
</dbReference>
<organism evidence="6 8">
    <name type="scientific">Rhodococcus hoagii</name>
    <name type="common">Corynebacterium equii</name>
    <dbReference type="NCBI Taxonomy" id="43767"/>
    <lineage>
        <taxon>Bacteria</taxon>
        <taxon>Bacillati</taxon>
        <taxon>Actinomycetota</taxon>
        <taxon>Actinomycetes</taxon>
        <taxon>Mycobacteriales</taxon>
        <taxon>Nocardiaceae</taxon>
        <taxon>Prescottella</taxon>
    </lineage>
</organism>
<dbReference type="InterPro" id="IPR000524">
    <property type="entry name" value="Tscrpt_reg_HTH_GntR"/>
</dbReference>
<dbReference type="AlphaFoldDB" id="A0A9Q5RQX6"/>
<dbReference type="Gene3D" id="1.10.10.10">
    <property type="entry name" value="Winged helix-like DNA-binding domain superfamily/Winged helix DNA-binding domain"/>
    <property type="match status" value="1"/>
</dbReference>
<dbReference type="InterPro" id="IPR036390">
    <property type="entry name" value="WH_DNA-bd_sf"/>
</dbReference>
<dbReference type="SMART" id="SM00895">
    <property type="entry name" value="FCD"/>
    <property type="match status" value="1"/>
</dbReference>
<evidence type="ECO:0000313" key="5">
    <source>
        <dbReference type="EMBL" id="MBM4566441.1"/>
    </source>
</evidence>
<dbReference type="Proteomes" id="UP000603463">
    <property type="component" value="Unassembled WGS sequence"/>
</dbReference>
<keyword evidence="2" id="KW-0238">DNA-binding</keyword>
<dbReference type="Pfam" id="PF00392">
    <property type="entry name" value="GntR"/>
    <property type="match status" value="1"/>
</dbReference>
<evidence type="ECO:0000313" key="6">
    <source>
        <dbReference type="EMBL" id="NKT79268.1"/>
    </source>
</evidence>
<dbReference type="GO" id="GO:0003677">
    <property type="term" value="F:DNA binding"/>
    <property type="evidence" value="ECO:0007669"/>
    <property type="project" value="UniProtKB-KW"/>
</dbReference>
<dbReference type="InterPro" id="IPR036388">
    <property type="entry name" value="WH-like_DNA-bd_sf"/>
</dbReference>
<dbReference type="PANTHER" id="PTHR43537:SF47">
    <property type="entry name" value="REGULATORY PROTEIN GNTR HTH"/>
    <property type="match status" value="1"/>
</dbReference>
<dbReference type="Proteomes" id="UP000608063">
    <property type="component" value="Unassembled WGS sequence"/>
</dbReference>
<sequence>MTVVQRESAYQQALDWMRARIASGDWPIGARIPTEPELTALLGVGRNTLREAIKCLTSTGILEIRRGDGTYVCARTDIGGLLTRQVAVSEMLHVYEVRRALELEAVRLACVRRTDDDVRRLREALDLRNETGRTGDGGAFADADLAFHVAVVAAAHNPVLDELFAGISEPLRATYDFTEGVHEPELGAGHHRNVVDGIEQGDESLATRGTCGHLDLFVAGVHERRADAERSARSG</sequence>
<dbReference type="SMART" id="SM00345">
    <property type="entry name" value="HTH_GNTR"/>
    <property type="match status" value="1"/>
</dbReference>
<dbReference type="Gene3D" id="1.20.120.530">
    <property type="entry name" value="GntR ligand-binding domain-like"/>
    <property type="match status" value="1"/>
</dbReference>
<evidence type="ECO:0000313" key="8">
    <source>
        <dbReference type="Proteomes" id="UP000603463"/>
    </source>
</evidence>
<dbReference type="EMBL" id="WUXR01000006">
    <property type="protein sequence ID" value="MBM4566441.1"/>
    <property type="molecule type" value="Genomic_DNA"/>
</dbReference>
<dbReference type="SUPFAM" id="SSF46785">
    <property type="entry name" value="Winged helix' DNA-binding domain"/>
    <property type="match status" value="1"/>
</dbReference>
<protein>
    <submittedName>
        <fullName evidence="6">FCD domain-containing protein</fullName>
    </submittedName>
</protein>
<dbReference type="PRINTS" id="PR00035">
    <property type="entry name" value="HTHGNTR"/>
</dbReference>
<dbReference type="InterPro" id="IPR008920">
    <property type="entry name" value="TF_FadR/GntR_C"/>
</dbReference>
<dbReference type="EMBL" id="WVDC01000004">
    <property type="protein sequence ID" value="NKW41901.1"/>
    <property type="molecule type" value="Genomic_DNA"/>
</dbReference>
<dbReference type="GO" id="GO:0003700">
    <property type="term" value="F:DNA-binding transcription factor activity"/>
    <property type="evidence" value="ECO:0007669"/>
    <property type="project" value="InterPro"/>
</dbReference>
<dbReference type="Pfam" id="PF07729">
    <property type="entry name" value="FCD"/>
    <property type="match status" value="1"/>
</dbReference>
<reference evidence="6" key="2">
    <citation type="journal article" date="2020" name="Environ. Microbiol.">
        <title>The novel and transferable erm(51) gene confers Macrolides, Lincosamides, and Streptogramins B (MLSB) resistance to clonal Rhodococcus equi in the environment.</title>
        <authorList>
            <person name="Huber L."/>
            <person name="Giguere S."/>
            <person name="Slovis N.M."/>
            <person name="Alvarez-Narvaez S."/>
            <person name="Hart K.A."/>
            <person name="Greiter M."/>
            <person name="Morris E.R.A."/>
            <person name="Cohen N.D."/>
        </authorList>
    </citation>
    <scope>NUCLEOTIDE SEQUENCE</scope>
    <source>
        <strain evidence="6">Lh_116_1</strain>
        <strain evidence="7">Lh_16_1</strain>
    </source>
</reference>
<dbReference type="Proteomes" id="UP000808906">
    <property type="component" value="Unassembled WGS sequence"/>
</dbReference>
<dbReference type="InterPro" id="IPR011711">
    <property type="entry name" value="GntR_C"/>
</dbReference>
<feature type="domain" description="HTH gntR-type" evidence="4">
    <location>
        <begin position="7"/>
        <end position="75"/>
    </location>
</feature>